<dbReference type="Pfam" id="PF07690">
    <property type="entry name" value="MFS_1"/>
    <property type="match status" value="1"/>
</dbReference>
<feature type="transmembrane region" description="Helical" evidence="4">
    <location>
        <begin position="20"/>
        <end position="45"/>
    </location>
</feature>
<dbReference type="InterPro" id="IPR050327">
    <property type="entry name" value="Proton-linked_MCT"/>
</dbReference>
<protein>
    <submittedName>
        <fullName evidence="6">MFS transporter</fullName>
    </submittedName>
</protein>
<reference evidence="7" key="1">
    <citation type="journal article" date="2021" name="Syst. Appl. Microbiol.">
        <title>Roseomonas hellenica sp. nov., isolated from roots of wild-growing Alkanna tinctoria.</title>
        <authorList>
            <person name="Rat A."/>
            <person name="Naranjo H.D."/>
            <person name="Lebbe L."/>
            <person name="Cnockaert M."/>
            <person name="Krigas N."/>
            <person name="Grigoriadou K."/>
            <person name="Maloupa E."/>
            <person name="Willems A."/>
        </authorList>
    </citation>
    <scope>NUCLEOTIDE SEQUENCE [LARGE SCALE GENOMIC DNA]</scope>
    <source>
        <strain evidence="7">LMG 31159</strain>
    </source>
</reference>
<dbReference type="SUPFAM" id="SSF103473">
    <property type="entry name" value="MFS general substrate transporter"/>
    <property type="match status" value="1"/>
</dbReference>
<organism evidence="6 7">
    <name type="scientific">Neoroseomonas terrae</name>
    <dbReference type="NCBI Taxonomy" id="424799"/>
    <lineage>
        <taxon>Bacteria</taxon>
        <taxon>Pseudomonadati</taxon>
        <taxon>Pseudomonadota</taxon>
        <taxon>Alphaproteobacteria</taxon>
        <taxon>Acetobacterales</taxon>
        <taxon>Acetobacteraceae</taxon>
        <taxon>Neoroseomonas</taxon>
    </lineage>
</organism>
<accession>A0ABS5EC55</accession>
<dbReference type="InterPro" id="IPR020846">
    <property type="entry name" value="MFS_dom"/>
</dbReference>
<feature type="transmembrane region" description="Helical" evidence="4">
    <location>
        <begin position="243"/>
        <end position="261"/>
    </location>
</feature>
<feature type="transmembrane region" description="Helical" evidence="4">
    <location>
        <begin position="394"/>
        <end position="418"/>
    </location>
</feature>
<sequence>MHASDWLPRAFARRGIHYGWAVIGVIFLTMLATSAVMGMTAVLILPLKNEFGWDLGAISGALGLRFLVYGAVAPFTAAILMRYGVRTVVASALASIVLCLAVTSQMTTLWQLWVIWGLLVGLATGVTANVLGATIATRWFSTRRGLVVGILSASSATGQLLFLPLAAWLSDMAGWRYAMLPGAIVCVACFILVMLFVRNNPVDVDLPPYGEAKLVHPQPRHAQPNALAVSFSALSEVLTNRTFLVLAGTFFVCGLSTAGLVQNHFVPLCGDFGVAAMTSSTILALMGGFNFVGTIASGWLSDRYDNRWLLFWYYGLRGLSLLALPFTDFSIYGLTIFAIFYGLDWIATVPPTVKMANDAFGREKGPVLFGWIFFSHQIGSAIAAYGAGASRDVLLSYLPAFFMAGLVCLVAAVAILTVRRKARPVPA</sequence>
<feature type="transmembrane region" description="Helical" evidence="4">
    <location>
        <begin position="146"/>
        <end position="169"/>
    </location>
</feature>
<feature type="transmembrane region" description="Helical" evidence="4">
    <location>
        <begin position="88"/>
        <end position="107"/>
    </location>
</feature>
<feature type="transmembrane region" description="Helical" evidence="4">
    <location>
        <begin position="57"/>
        <end position="81"/>
    </location>
</feature>
<comment type="caution">
    <text evidence="6">The sequence shown here is derived from an EMBL/GenBank/DDBJ whole genome shotgun (WGS) entry which is preliminary data.</text>
</comment>
<evidence type="ECO:0000256" key="4">
    <source>
        <dbReference type="SAM" id="Phobius"/>
    </source>
</evidence>
<proteinExistence type="predicted"/>
<keyword evidence="7" id="KW-1185">Reference proteome</keyword>
<gene>
    <name evidence="6" type="ORF">GXW78_02915</name>
</gene>
<evidence type="ECO:0000313" key="7">
    <source>
        <dbReference type="Proteomes" id="UP000698752"/>
    </source>
</evidence>
<dbReference type="PANTHER" id="PTHR11360:SF290">
    <property type="entry name" value="MONOCARBOXYLATE MFS PERMEASE"/>
    <property type="match status" value="1"/>
</dbReference>
<dbReference type="CDD" id="cd17355">
    <property type="entry name" value="MFS_YcxA_like"/>
    <property type="match status" value="1"/>
</dbReference>
<evidence type="ECO:0000256" key="3">
    <source>
        <dbReference type="ARBA" id="ARBA00023136"/>
    </source>
</evidence>
<dbReference type="Gene3D" id="1.20.1250.20">
    <property type="entry name" value="MFS general substrate transporter like domains"/>
    <property type="match status" value="2"/>
</dbReference>
<keyword evidence="2 4" id="KW-1133">Transmembrane helix</keyword>
<evidence type="ECO:0000313" key="6">
    <source>
        <dbReference type="EMBL" id="MBR0648601.1"/>
    </source>
</evidence>
<feature type="transmembrane region" description="Helical" evidence="4">
    <location>
        <begin position="113"/>
        <end position="134"/>
    </location>
</feature>
<dbReference type="PANTHER" id="PTHR11360">
    <property type="entry name" value="MONOCARBOXYLATE TRANSPORTER"/>
    <property type="match status" value="1"/>
</dbReference>
<evidence type="ECO:0000256" key="2">
    <source>
        <dbReference type="ARBA" id="ARBA00022989"/>
    </source>
</evidence>
<keyword evidence="1 4" id="KW-0812">Transmembrane</keyword>
<feature type="transmembrane region" description="Helical" evidence="4">
    <location>
        <begin position="330"/>
        <end position="347"/>
    </location>
</feature>
<feature type="transmembrane region" description="Helical" evidence="4">
    <location>
        <begin position="368"/>
        <end position="388"/>
    </location>
</feature>
<feature type="transmembrane region" description="Helical" evidence="4">
    <location>
        <begin position="175"/>
        <end position="197"/>
    </location>
</feature>
<dbReference type="PROSITE" id="PS50850">
    <property type="entry name" value="MFS"/>
    <property type="match status" value="1"/>
</dbReference>
<evidence type="ECO:0000256" key="1">
    <source>
        <dbReference type="ARBA" id="ARBA00022692"/>
    </source>
</evidence>
<dbReference type="EMBL" id="JAAEDI010000003">
    <property type="protein sequence ID" value="MBR0648601.1"/>
    <property type="molecule type" value="Genomic_DNA"/>
</dbReference>
<evidence type="ECO:0000259" key="5">
    <source>
        <dbReference type="PROSITE" id="PS50850"/>
    </source>
</evidence>
<name>A0ABS5EC55_9PROT</name>
<keyword evidence="3 4" id="KW-0472">Membrane</keyword>
<dbReference type="Proteomes" id="UP000698752">
    <property type="component" value="Unassembled WGS sequence"/>
</dbReference>
<feature type="transmembrane region" description="Helical" evidence="4">
    <location>
        <begin position="273"/>
        <end position="296"/>
    </location>
</feature>
<dbReference type="InterPro" id="IPR011701">
    <property type="entry name" value="MFS"/>
</dbReference>
<feature type="domain" description="Major facilitator superfamily (MFS) profile" evidence="5">
    <location>
        <begin position="22"/>
        <end position="423"/>
    </location>
</feature>
<feature type="transmembrane region" description="Helical" evidence="4">
    <location>
        <begin position="308"/>
        <end position="324"/>
    </location>
</feature>
<dbReference type="InterPro" id="IPR036259">
    <property type="entry name" value="MFS_trans_sf"/>
</dbReference>